<dbReference type="OrthoDB" id="7779014at2"/>
<dbReference type="InterPro" id="IPR002881">
    <property type="entry name" value="DUF58"/>
</dbReference>
<dbReference type="EMBL" id="RYFI01000007">
    <property type="protein sequence ID" value="RXF73711.1"/>
    <property type="molecule type" value="Genomic_DNA"/>
</dbReference>
<keyword evidence="3" id="KW-1185">Reference proteome</keyword>
<accession>A0A4Q0MJ46</accession>
<dbReference type="SUPFAM" id="SSF53300">
    <property type="entry name" value="vWA-like"/>
    <property type="match status" value="1"/>
</dbReference>
<dbReference type="Pfam" id="PF01882">
    <property type="entry name" value="DUF58"/>
    <property type="match status" value="1"/>
</dbReference>
<dbReference type="Proteomes" id="UP000289708">
    <property type="component" value="Unassembled WGS sequence"/>
</dbReference>
<evidence type="ECO:0000313" key="2">
    <source>
        <dbReference type="EMBL" id="RXF73711.1"/>
    </source>
</evidence>
<protein>
    <submittedName>
        <fullName evidence="2">DUF58 domain-containing protein</fullName>
    </submittedName>
</protein>
<evidence type="ECO:0000259" key="1">
    <source>
        <dbReference type="Pfam" id="PF01882"/>
    </source>
</evidence>
<gene>
    <name evidence="2" type="ORF">EK403_08975</name>
</gene>
<reference evidence="2 3" key="1">
    <citation type="submission" date="2018-12" db="EMBL/GenBank/DDBJ databases">
        <title>bacterium Hansschlegelia zhihuaiae S113.</title>
        <authorList>
            <person name="He J."/>
        </authorList>
    </citation>
    <scope>NUCLEOTIDE SEQUENCE [LARGE SCALE GENOMIC DNA]</scope>
    <source>
        <strain evidence="2 3">S 113</strain>
    </source>
</reference>
<dbReference type="PANTHER" id="PTHR33608:SF6">
    <property type="entry name" value="BLL2464 PROTEIN"/>
    <property type="match status" value="1"/>
</dbReference>
<organism evidence="2 3">
    <name type="scientific">Hansschlegelia zhihuaiae</name>
    <dbReference type="NCBI Taxonomy" id="405005"/>
    <lineage>
        <taxon>Bacteria</taxon>
        <taxon>Pseudomonadati</taxon>
        <taxon>Pseudomonadota</taxon>
        <taxon>Alphaproteobacteria</taxon>
        <taxon>Hyphomicrobiales</taxon>
        <taxon>Methylopilaceae</taxon>
        <taxon>Hansschlegelia</taxon>
    </lineage>
</organism>
<dbReference type="RefSeq" id="WP_128777157.1">
    <property type="nucleotide sequence ID" value="NZ_RYFI01000007.1"/>
</dbReference>
<feature type="domain" description="DUF58" evidence="1">
    <location>
        <begin position="66"/>
        <end position="258"/>
    </location>
</feature>
<dbReference type="AlphaFoldDB" id="A0A4Q0MJ46"/>
<comment type="caution">
    <text evidence="2">The sequence shown here is derived from an EMBL/GenBank/DDBJ whole genome shotgun (WGS) entry which is preliminary data.</text>
</comment>
<name>A0A4Q0MJ46_9HYPH</name>
<proteinExistence type="predicted"/>
<dbReference type="InterPro" id="IPR036465">
    <property type="entry name" value="vWFA_dom_sf"/>
</dbReference>
<dbReference type="PANTHER" id="PTHR33608">
    <property type="entry name" value="BLL2464 PROTEIN"/>
    <property type="match status" value="1"/>
</dbReference>
<sequence length="292" mass="32416">MTEAAAGSGPQRIDLPYRLFGRARGVAPGLHRAVGTGLNGAFLRHGSILEVPDARRIDVRASITDPFGGLKVRRFENRARIDVFVVLDLSGSMAFGRAGGDRDPIADLCSAIAHAAIRSQDRFGMLAAGPKPRQDLAMRATRRAGLPDEIWRRTSGEIGDGRGVAGLIEMLDELPQRRALVFVVSDFLMPIADVEELLSRLWRHDVAPIVVRSSAVETRLPRFGLVETRDLETGRRRVILMRRSLREAWLVHARERRAALDRVFRRYGRPAFDLVDRFDPDAFVDHLLSGGG</sequence>
<evidence type="ECO:0000313" key="3">
    <source>
        <dbReference type="Proteomes" id="UP000289708"/>
    </source>
</evidence>